<dbReference type="Pfam" id="PF01757">
    <property type="entry name" value="Acyl_transf_3"/>
    <property type="match status" value="1"/>
</dbReference>
<dbReference type="AlphaFoldDB" id="A0A417ZAB7"/>
<dbReference type="PANTHER" id="PTHR23028">
    <property type="entry name" value="ACETYLTRANSFERASE"/>
    <property type="match status" value="1"/>
</dbReference>
<keyword evidence="4" id="KW-0012">Acyltransferase</keyword>
<name>A0A417ZAB7_9MICO</name>
<reference evidence="4 5" key="1">
    <citation type="submission" date="2018-08" db="EMBL/GenBank/DDBJ databases">
        <title>Whole genome sequence analysis of Dermacoccus abyssi bacteria isolated from Deep Mariana trench Micromonospora spp reveals genes involved in the environmental adaptation and production of secondary metabolites.</title>
        <authorList>
            <person name="Abdel-Mageed W.M."/>
            <person name="Lehri B."/>
            <person name="Nouioui I."/>
            <person name="Goodfellow I."/>
            <person name="Jaspars M."/>
            <person name="Karlyshev A."/>
        </authorList>
    </citation>
    <scope>NUCLEOTIDE SEQUENCE [LARGE SCALE GENOMIC DNA]</scope>
    <source>
        <strain evidence="4 5">MT1.1</strain>
    </source>
</reference>
<evidence type="ECO:0000256" key="2">
    <source>
        <dbReference type="SAM" id="Phobius"/>
    </source>
</evidence>
<keyword evidence="2" id="KW-0472">Membrane</keyword>
<keyword evidence="2" id="KW-1133">Transmembrane helix</keyword>
<accession>A0A417ZAB7</accession>
<dbReference type="EMBL" id="QWLM01000002">
    <property type="protein sequence ID" value="RHW47591.1"/>
    <property type="molecule type" value="Genomic_DNA"/>
</dbReference>
<feature type="transmembrane region" description="Helical" evidence="2">
    <location>
        <begin position="347"/>
        <end position="371"/>
    </location>
</feature>
<dbReference type="PANTHER" id="PTHR23028:SF53">
    <property type="entry name" value="ACYL_TRANSF_3 DOMAIN-CONTAINING PROTEIN"/>
    <property type="match status" value="1"/>
</dbReference>
<protein>
    <submittedName>
        <fullName evidence="4">Acyltransferase</fullName>
    </submittedName>
</protein>
<evidence type="ECO:0000259" key="3">
    <source>
        <dbReference type="Pfam" id="PF01757"/>
    </source>
</evidence>
<evidence type="ECO:0000313" key="5">
    <source>
        <dbReference type="Proteomes" id="UP000285376"/>
    </source>
</evidence>
<feature type="region of interest" description="Disordered" evidence="1">
    <location>
        <begin position="1"/>
        <end position="26"/>
    </location>
</feature>
<dbReference type="Proteomes" id="UP000285376">
    <property type="component" value="Unassembled WGS sequence"/>
</dbReference>
<feature type="transmembrane region" description="Helical" evidence="2">
    <location>
        <begin position="98"/>
        <end position="117"/>
    </location>
</feature>
<dbReference type="InterPro" id="IPR050879">
    <property type="entry name" value="Acyltransferase_3"/>
</dbReference>
<feature type="transmembrane region" description="Helical" evidence="2">
    <location>
        <begin position="282"/>
        <end position="303"/>
    </location>
</feature>
<dbReference type="GO" id="GO:0016747">
    <property type="term" value="F:acyltransferase activity, transferring groups other than amino-acyl groups"/>
    <property type="evidence" value="ECO:0007669"/>
    <property type="project" value="InterPro"/>
</dbReference>
<comment type="caution">
    <text evidence="4">The sequence shown here is derived from an EMBL/GenBank/DDBJ whole genome shotgun (WGS) entry which is preliminary data.</text>
</comment>
<keyword evidence="2" id="KW-0812">Transmembrane</keyword>
<feature type="transmembrane region" description="Helical" evidence="2">
    <location>
        <begin position="170"/>
        <end position="186"/>
    </location>
</feature>
<feature type="transmembrane region" description="Helical" evidence="2">
    <location>
        <begin position="56"/>
        <end position="77"/>
    </location>
</feature>
<gene>
    <name evidence="4" type="ORF">D1832_02530</name>
</gene>
<organism evidence="4 5">
    <name type="scientific">Dermacoccus abyssi</name>
    <dbReference type="NCBI Taxonomy" id="322596"/>
    <lineage>
        <taxon>Bacteria</taxon>
        <taxon>Bacillati</taxon>
        <taxon>Actinomycetota</taxon>
        <taxon>Actinomycetes</taxon>
        <taxon>Micrococcales</taxon>
        <taxon>Dermacoccaceae</taxon>
        <taxon>Dermacoccus</taxon>
    </lineage>
</organism>
<evidence type="ECO:0000256" key="1">
    <source>
        <dbReference type="SAM" id="MobiDB-lite"/>
    </source>
</evidence>
<sequence>MGQIDSRPLSCSRREAHPVPRRAPTSSGYRPALDGLRGVAVLAVLVFHLWPAGVQGGWLGVDLFFVLSGYLITSLLVREYARSGRIDLRRFWTARARRLLPSLITVLIAVLAAAAFWTPPGRRSSVALDTLATLFYVQNWRLLASNEAYFDANGVPSPLRHAWSLAIEEQYYLLFPLLFLFLARYVHRRWTLALVFAVAAAASAAWMAYLYVPDVDPTRVYYGTDTRAFELLIGAAIGAWVGPSQWGHERPSRWVEIISKLAWPSLAALLVAFVALSEDSPLVFRGGLVVVCLLTLPAILAAASPHANAFQRAFSFEPLRQVGLISYALYLWHWPVHVFLSPERLRMGTAAAALVQAVLSIVFATLTYRYLEAPIRAGGLRGLVPRSPRISRLVAVTACAAVAVGTVALPRVTSGNPTEETGAGGGELTYAVPSYQPGASQRVVVVGNSIPHSLMVSFPSTRFTDLDVSESTSFGCTTFPGQQILNGKPAPIPAACRTFWKNWHLGLFEADTMLYFLPQNLLDDYEVDGRRLKAGSAEHDAFIRSSLDSMLAKSKESRVKRPVLLDLACHEMPTFGQNPPSLNDTAKVRHLNGVAKHWAAQNKVQFLSQFDRLCPGGTYHGKLNGQELYEDALHYTSVSGPIMWSWIAPQIRKDTAK</sequence>
<feature type="transmembrane region" description="Helical" evidence="2">
    <location>
        <begin position="324"/>
        <end position="341"/>
    </location>
</feature>
<dbReference type="GO" id="GO:0016020">
    <property type="term" value="C:membrane"/>
    <property type="evidence" value="ECO:0007669"/>
    <property type="project" value="TreeGrafter"/>
</dbReference>
<dbReference type="GO" id="GO:0009103">
    <property type="term" value="P:lipopolysaccharide biosynthetic process"/>
    <property type="evidence" value="ECO:0007669"/>
    <property type="project" value="TreeGrafter"/>
</dbReference>
<keyword evidence="4" id="KW-0808">Transferase</keyword>
<feature type="transmembrane region" description="Helical" evidence="2">
    <location>
        <begin position="31"/>
        <end position="50"/>
    </location>
</feature>
<proteinExistence type="predicted"/>
<evidence type="ECO:0000313" key="4">
    <source>
        <dbReference type="EMBL" id="RHW47591.1"/>
    </source>
</evidence>
<dbReference type="InterPro" id="IPR002656">
    <property type="entry name" value="Acyl_transf_3_dom"/>
</dbReference>
<feature type="transmembrane region" description="Helical" evidence="2">
    <location>
        <begin position="254"/>
        <end position="276"/>
    </location>
</feature>
<feature type="transmembrane region" description="Helical" evidence="2">
    <location>
        <begin position="193"/>
        <end position="212"/>
    </location>
</feature>
<feature type="domain" description="Acyltransferase 3" evidence="3">
    <location>
        <begin position="31"/>
        <end position="342"/>
    </location>
</feature>